<dbReference type="KEGG" id="pfd:PFDG_05076"/>
<dbReference type="EMBL" id="GG702602">
    <property type="protein sequence ID" value="KOB89527.1"/>
    <property type="molecule type" value="Genomic_DNA"/>
</dbReference>
<sequence>MKAKKLKESEQFLRKFMPDQVMSSLLIQETELCGGTDIGNPYFIRKFPGTSEESIEE</sequence>
<organism evidence="1 2">
    <name type="scientific">Plasmodium falciparum (isolate Dd2)</name>
    <dbReference type="NCBI Taxonomy" id="57267"/>
    <lineage>
        <taxon>Eukaryota</taxon>
        <taxon>Sar</taxon>
        <taxon>Alveolata</taxon>
        <taxon>Apicomplexa</taxon>
        <taxon>Aconoidasida</taxon>
        <taxon>Haemosporida</taxon>
        <taxon>Plasmodiidae</taxon>
        <taxon>Plasmodium</taxon>
        <taxon>Plasmodium (Laverania)</taxon>
    </lineage>
</organism>
<evidence type="ECO:0000313" key="1">
    <source>
        <dbReference type="EMBL" id="KOB89527.1"/>
    </source>
</evidence>
<protein>
    <submittedName>
        <fullName evidence="1">Uncharacterized protein</fullName>
    </submittedName>
</protein>
<evidence type="ECO:0000313" key="2">
    <source>
        <dbReference type="Proteomes" id="UP000054282"/>
    </source>
</evidence>
<accession>A0A0L7M9K0</accession>
<reference evidence="2" key="1">
    <citation type="submission" date="2006-09" db="EMBL/GenBank/DDBJ databases">
        <title>Annotation of Plasmodium falciparum Dd2.</title>
        <authorList>
            <consortium name="The Broad Institute Genome Sequencing Platform"/>
            <person name="Volkman S.K."/>
            <person name="Neafsey D.E."/>
            <person name="Dash A.P."/>
            <person name="Chitnis C.E."/>
            <person name="Hartl D.L."/>
            <person name="Young S.K."/>
            <person name="Zeng Q."/>
            <person name="Koehrsen M."/>
            <person name="Alvarado L."/>
            <person name="Berlin A."/>
            <person name="Borenstein D."/>
            <person name="Chapman S.B."/>
            <person name="Chen Z."/>
            <person name="Engels R."/>
            <person name="Freedman E."/>
            <person name="Gellesch M."/>
            <person name="Goldberg J."/>
            <person name="Griggs A."/>
            <person name="Gujja S."/>
            <person name="Heilman E.R."/>
            <person name="Heiman D.I."/>
            <person name="Howarth C."/>
            <person name="Jen D."/>
            <person name="Larson L."/>
            <person name="Mehta T."/>
            <person name="Neiman D."/>
            <person name="Park D."/>
            <person name="Pearson M."/>
            <person name="Roberts A."/>
            <person name="Saif S."/>
            <person name="Shea T."/>
            <person name="Shenoy N."/>
            <person name="Sisk P."/>
            <person name="Stolte C."/>
            <person name="Sykes S."/>
            <person name="Walk T."/>
            <person name="White J."/>
            <person name="Yandava C."/>
            <person name="Haas B."/>
            <person name="Henn M.R."/>
            <person name="Nusbaum C."/>
            <person name="Birren B."/>
        </authorList>
    </citation>
    <scope>NUCLEOTIDE SEQUENCE [LARGE SCALE GENOMIC DNA]</scope>
</reference>
<gene>
    <name evidence="1" type="ORF">PFDG_05076</name>
</gene>
<dbReference type="AlphaFoldDB" id="A0A0L7M9K0"/>
<reference evidence="2" key="2">
    <citation type="submission" date="2006-09" db="EMBL/GenBank/DDBJ databases">
        <title>The genome sequence of Plasmodium falciparum Dd2.</title>
        <authorList>
            <consortium name="The Broad Institute Genome Sequencing Platform"/>
            <person name="Birren B."/>
            <person name="Lander E."/>
            <person name="Galagan J."/>
            <person name="Nusbaum C."/>
            <person name="Devon K."/>
            <person name="Henn M."/>
            <person name="Jaffe D."/>
            <person name="Butler J."/>
            <person name="Alvarez P."/>
            <person name="Gnerre S."/>
            <person name="Grabherr M."/>
            <person name="Kleber M."/>
            <person name="Mauceli E."/>
            <person name="Brockman W."/>
            <person name="MacCallum I.A."/>
            <person name="Rounsley S."/>
            <person name="Young S."/>
            <person name="LaButti K."/>
            <person name="Pushparaj V."/>
            <person name="DeCaprio D."/>
            <person name="Crawford M."/>
            <person name="Koehrsen M."/>
            <person name="Engels R."/>
            <person name="Montgomery P."/>
            <person name="Pearson M."/>
            <person name="Howarth C."/>
            <person name="Larson L."/>
            <person name="Luoma S."/>
            <person name="White J."/>
            <person name="Kodira C."/>
            <person name="Zeng Q."/>
            <person name="O'Leary S."/>
            <person name="Yandava C."/>
            <person name="Alvarado L."/>
            <person name="Wirth D."/>
            <person name="Volkman S."/>
            <person name="Hartl D."/>
        </authorList>
    </citation>
    <scope>NUCLEOTIDE SEQUENCE [LARGE SCALE GENOMIC DNA]</scope>
</reference>
<proteinExistence type="predicted"/>
<dbReference type="Proteomes" id="UP000054282">
    <property type="component" value="Unassembled WGS sequence"/>
</dbReference>
<name>A0A0L7M9K0_PLAF4</name>